<keyword evidence="4" id="KW-1185">Reference proteome</keyword>
<feature type="compositionally biased region" description="Low complexity" evidence="1">
    <location>
        <begin position="74"/>
        <end position="83"/>
    </location>
</feature>
<accession>A0ABR1Z4R5</accession>
<name>A0ABR1Z4R5_9PEZI</name>
<feature type="compositionally biased region" description="Basic and acidic residues" evidence="1">
    <location>
        <begin position="86"/>
        <end position="95"/>
    </location>
</feature>
<comment type="caution">
    <text evidence="3">The sequence shown here is derived from an EMBL/GenBank/DDBJ whole genome shotgun (WGS) entry which is preliminary data.</text>
</comment>
<gene>
    <name evidence="3" type="ORF">HDK90DRAFT_40114</name>
</gene>
<proteinExistence type="predicted"/>
<sequence length="312" mass="34692">MRSALAIIPLFALAHLGLADLDWNDIPNTCRDECTPVINAFTDCARQVGTDTSVDFFRNGKVEVNNGRVEVDLPGPDGPNDNGPGRGRDNNNDANDRIDQAAEQRYAECVCNKPNASTDIPNCSNCLVQNGYRDKGEKRPLTLTILDELTQYNRGWRLCSVLQLHHWCCSAAKYHGKPHVDLHNDKCCWQHHPEHAGSNSHLQPDWHAQQQPASPGDRSGVEVWCSKRLGGCRARGFARRPLIEFANDATDGTSVVGRGEKIDGHESLSMDQNDSMIEFAMVLLVLIVMVVEDWFAERMLALRSQSDACNDN</sequence>
<keyword evidence="2" id="KW-0732">Signal</keyword>
<feature type="signal peptide" evidence="2">
    <location>
        <begin position="1"/>
        <end position="19"/>
    </location>
</feature>
<feature type="compositionally biased region" description="Polar residues" evidence="1">
    <location>
        <begin position="199"/>
        <end position="213"/>
    </location>
</feature>
<reference evidence="3 4" key="1">
    <citation type="submission" date="2024-04" db="EMBL/GenBank/DDBJ databases">
        <title>Phyllosticta paracitricarpa is synonymous to the EU quarantine fungus P. citricarpa based on phylogenomic analyses.</title>
        <authorList>
            <consortium name="Lawrence Berkeley National Laboratory"/>
            <person name="Van Ingen-Buijs V.A."/>
            <person name="Van Westerhoven A.C."/>
            <person name="Haridas S."/>
            <person name="Skiadas P."/>
            <person name="Martin F."/>
            <person name="Groenewald J.Z."/>
            <person name="Crous P.W."/>
            <person name="Seidl M.F."/>
        </authorList>
    </citation>
    <scope>NUCLEOTIDE SEQUENCE [LARGE SCALE GENOMIC DNA]</scope>
    <source>
        <strain evidence="3 4">CBS 123374</strain>
    </source>
</reference>
<evidence type="ECO:0000313" key="3">
    <source>
        <dbReference type="EMBL" id="KAK8247383.1"/>
    </source>
</evidence>
<feature type="region of interest" description="Disordered" evidence="1">
    <location>
        <begin position="199"/>
        <end position="218"/>
    </location>
</feature>
<dbReference type="Proteomes" id="UP001492380">
    <property type="component" value="Unassembled WGS sequence"/>
</dbReference>
<organism evidence="3 4">
    <name type="scientific">Phyllosticta capitalensis</name>
    <dbReference type="NCBI Taxonomy" id="121624"/>
    <lineage>
        <taxon>Eukaryota</taxon>
        <taxon>Fungi</taxon>
        <taxon>Dikarya</taxon>
        <taxon>Ascomycota</taxon>
        <taxon>Pezizomycotina</taxon>
        <taxon>Dothideomycetes</taxon>
        <taxon>Dothideomycetes incertae sedis</taxon>
        <taxon>Botryosphaeriales</taxon>
        <taxon>Phyllostictaceae</taxon>
        <taxon>Phyllosticta</taxon>
    </lineage>
</organism>
<evidence type="ECO:0000256" key="2">
    <source>
        <dbReference type="SAM" id="SignalP"/>
    </source>
</evidence>
<feature type="region of interest" description="Disordered" evidence="1">
    <location>
        <begin position="68"/>
        <end position="95"/>
    </location>
</feature>
<feature type="chain" id="PRO_5046420343" evidence="2">
    <location>
        <begin position="20"/>
        <end position="312"/>
    </location>
</feature>
<evidence type="ECO:0000256" key="1">
    <source>
        <dbReference type="SAM" id="MobiDB-lite"/>
    </source>
</evidence>
<dbReference type="EMBL" id="JBBWRZ010000001">
    <property type="protein sequence ID" value="KAK8247383.1"/>
    <property type="molecule type" value="Genomic_DNA"/>
</dbReference>
<evidence type="ECO:0000313" key="4">
    <source>
        <dbReference type="Proteomes" id="UP001492380"/>
    </source>
</evidence>
<protein>
    <submittedName>
        <fullName evidence="3">Uncharacterized protein</fullName>
    </submittedName>
</protein>